<evidence type="ECO:0000259" key="5">
    <source>
        <dbReference type="Pfam" id="PF13407"/>
    </source>
</evidence>
<dbReference type="PANTHER" id="PTHR46847">
    <property type="entry name" value="D-ALLOSE-BINDING PERIPLASMIC PROTEIN-RELATED"/>
    <property type="match status" value="1"/>
</dbReference>
<gene>
    <name evidence="6" type="ORF">I1A49_44935</name>
</gene>
<dbReference type="Proteomes" id="UP000663421">
    <property type="component" value="Chromosome"/>
</dbReference>
<dbReference type="PANTHER" id="PTHR46847:SF1">
    <property type="entry name" value="D-ALLOSE-BINDING PERIPLASMIC PROTEIN-RELATED"/>
    <property type="match status" value="1"/>
</dbReference>
<evidence type="ECO:0000256" key="3">
    <source>
        <dbReference type="ARBA" id="ARBA00022729"/>
    </source>
</evidence>
<accession>A0ABX6WI87</accession>
<feature type="chain" id="PRO_5045383650" evidence="4">
    <location>
        <begin position="24"/>
        <end position="376"/>
    </location>
</feature>
<comment type="subcellular location">
    <subcellularLocation>
        <location evidence="1">Cell envelope</location>
    </subcellularLocation>
</comment>
<dbReference type="InterPro" id="IPR028082">
    <property type="entry name" value="Peripla_BP_I"/>
</dbReference>
<evidence type="ECO:0000256" key="2">
    <source>
        <dbReference type="ARBA" id="ARBA00007639"/>
    </source>
</evidence>
<organism evidence="6 7">
    <name type="scientific">Streptomyces malaysiensis</name>
    <dbReference type="NCBI Taxonomy" id="92644"/>
    <lineage>
        <taxon>Bacteria</taxon>
        <taxon>Bacillati</taxon>
        <taxon>Actinomycetota</taxon>
        <taxon>Actinomycetes</taxon>
        <taxon>Kitasatosporales</taxon>
        <taxon>Streptomycetaceae</taxon>
        <taxon>Streptomyces</taxon>
        <taxon>Streptomyces violaceusniger group</taxon>
    </lineage>
</organism>
<dbReference type="EMBL" id="CP065050">
    <property type="protein sequence ID" value="QPI61113.1"/>
    <property type="molecule type" value="Genomic_DNA"/>
</dbReference>
<feature type="signal peptide" evidence="4">
    <location>
        <begin position="1"/>
        <end position="23"/>
    </location>
</feature>
<evidence type="ECO:0000256" key="4">
    <source>
        <dbReference type="SAM" id="SignalP"/>
    </source>
</evidence>
<keyword evidence="7" id="KW-1185">Reference proteome</keyword>
<evidence type="ECO:0000313" key="7">
    <source>
        <dbReference type="Proteomes" id="UP000663421"/>
    </source>
</evidence>
<dbReference type="PROSITE" id="PS51257">
    <property type="entry name" value="PROKAR_LIPOPROTEIN"/>
    <property type="match status" value="1"/>
</dbReference>
<evidence type="ECO:0000313" key="6">
    <source>
        <dbReference type="EMBL" id="QPI61113.1"/>
    </source>
</evidence>
<protein>
    <submittedName>
        <fullName evidence="6">Substrate-binding domain-containing protein</fullName>
    </submittedName>
</protein>
<dbReference type="Gene3D" id="3.40.50.2300">
    <property type="match status" value="2"/>
</dbReference>
<dbReference type="SUPFAM" id="SSF53822">
    <property type="entry name" value="Periplasmic binding protein-like I"/>
    <property type="match status" value="1"/>
</dbReference>
<dbReference type="Pfam" id="PF13407">
    <property type="entry name" value="Peripla_BP_4"/>
    <property type="match status" value="1"/>
</dbReference>
<dbReference type="InterPro" id="IPR025997">
    <property type="entry name" value="SBP_2_dom"/>
</dbReference>
<sequence>MKAPTLGAKIAAMAAAICLTLSACGGAASSSQSGGGAAGPTADIKRAKAAIAGYVGHPSPFPIDTPLVRKPTGKRIALVDCGTTICGLFYTLAKPAAKALGVKLTRIKATMAADSVAGAFDTIVQDKYDGVFVPAIPMPLWQASLDKLNAAHIPVVTAGITGTDRSKIPVAAFDTDAIDRSAKLLADYVITQHGNDTNVVFYNTPELAFSNLLRKRFVSEIATLCPRCKVRTAKIPAAAFGTTAPSVVVDDLQANPDTETAVFAVGEQAAGLPAALKTAGLSVEVIANSPDPLSLQYIKDGDFSAGLGSDLPVIAWTLMDSLARLSTGQKPAPGAVADVIPQQFLTRKELTGDVSHSWVAYPDYAKRFAALWSAAS</sequence>
<proteinExistence type="inferred from homology"/>
<reference evidence="6 7" key="1">
    <citation type="submission" date="2020-11" db="EMBL/GenBank/DDBJ databases">
        <title>Complete genome sequence unveiled secondary metabolic potentials in Streptomyces solisilvae HNM0141.</title>
        <authorList>
            <person name="Huang X."/>
        </authorList>
    </citation>
    <scope>NUCLEOTIDE SEQUENCE [LARGE SCALE GENOMIC DNA]</scope>
    <source>
        <strain evidence="6 7">HNM0141</strain>
    </source>
</reference>
<feature type="domain" description="Periplasmic binding protein" evidence="5">
    <location>
        <begin position="93"/>
        <end position="330"/>
    </location>
</feature>
<keyword evidence="3 4" id="KW-0732">Signal</keyword>
<name>A0ABX6WI87_STRMQ</name>
<evidence type="ECO:0000256" key="1">
    <source>
        <dbReference type="ARBA" id="ARBA00004196"/>
    </source>
</evidence>
<comment type="similarity">
    <text evidence="2">Belongs to the bacterial solute-binding protein 2 family.</text>
</comment>